<sequence length="542" mass="57422">MPDPAQHVRDWLAAYDSPTAAVAHLLCERHPRDRVALTEIGPDLDSRDLTYGELADRSAALAAGMAAAGIGRGDHVATLLGKGTDLAVTALAVWRLGAVHVPLLTAFAPTAIAHRLARPAVKLVVCDDDQRAKLAPGPGMPADPHRLIATTGRTAREGDHTLDSLAALGAGAPPPPPAAVGGAAPFLLLHTSGAAGPAKAIPVPVRALAAFHAYHHYGLDVDADDVYWNTADPSGTYGLYHGLISPLLAGHRTLHLRAGFDPELTLDVLATYEVTNLAASPTVYRSLRATLKTMPPEIAVRHLSSAGEPLSADVVDWAADAFGVAVRDHYGQTELGMCVGHPNHPDLSAEPRPDSLGIALPGWAVTVLEPVADEEAPPGAFGRIAVDTKASPLMWFTGYADAPTATAARFTPDGRWYLTGDTGTRDREERLYFASRDDDAILTSGYRIGPFDVESALLEHPAVAEAAVYGVPDDLHGQLVAATVVLRDGVQGDDRLAEELRETVRTRFAAHAYPRRITFADQLPRSPSGKIRRARLAPPPRG</sequence>
<dbReference type="InterPro" id="IPR042099">
    <property type="entry name" value="ANL_N_sf"/>
</dbReference>
<dbReference type="GO" id="GO:0015645">
    <property type="term" value="F:fatty acid ligase activity"/>
    <property type="evidence" value="ECO:0007669"/>
    <property type="project" value="TreeGrafter"/>
</dbReference>
<proteinExistence type="inferred from homology"/>
<dbReference type="AlphaFoldDB" id="A0A853BI74"/>
<keyword evidence="4" id="KW-0067">ATP-binding</keyword>
<feature type="region of interest" description="Disordered" evidence="5">
    <location>
        <begin position="522"/>
        <end position="542"/>
    </location>
</feature>
<keyword evidence="3" id="KW-0547">Nucleotide-binding</keyword>
<protein>
    <submittedName>
        <fullName evidence="8">Acetyl-CoA synthetase</fullName>
        <ecNumber evidence="8">6.2.1.1</ecNumber>
    </submittedName>
</protein>
<dbReference type="EC" id="6.2.1.1" evidence="8"/>
<dbReference type="Gene3D" id="3.30.300.30">
    <property type="match status" value="1"/>
</dbReference>
<feature type="domain" description="AMP-binding enzyme C-terminal" evidence="7">
    <location>
        <begin position="453"/>
        <end position="530"/>
    </location>
</feature>
<dbReference type="GO" id="GO:0003987">
    <property type="term" value="F:acetate-CoA ligase activity"/>
    <property type="evidence" value="ECO:0007669"/>
    <property type="project" value="UniProtKB-EC"/>
</dbReference>
<dbReference type="Gene3D" id="3.40.50.12780">
    <property type="entry name" value="N-terminal domain of ligase-like"/>
    <property type="match status" value="1"/>
</dbReference>
<accession>A0A853BI74</accession>
<dbReference type="Pfam" id="PF00501">
    <property type="entry name" value="AMP-binding"/>
    <property type="match status" value="1"/>
</dbReference>
<dbReference type="PANTHER" id="PTHR43605:SF10">
    <property type="entry name" value="ACYL-COA SYNTHETASE MEDIUM CHAIN FAMILY MEMBER 3"/>
    <property type="match status" value="1"/>
</dbReference>
<comment type="similarity">
    <text evidence="1">Belongs to the ATP-dependent AMP-binding enzyme family.</text>
</comment>
<dbReference type="Proteomes" id="UP000575985">
    <property type="component" value="Unassembled WGS sequence"/>
</dbReference>
<dbReference type="InterPro" id="IPR051087">
    <property type="entry name" value="Mitochondrial_ACSM"/>
</dbReference>
<dbReference type="InterPro" id="IPR000873">
    <property type="entry name" value="AMP-dep_synth/lig_dom"/>
</dbReference>
<evidence type="ECO:0000256" key="1">
    <source>
        <dbReference type="ARBA" id="ARBA00006432"/>
    </source>
</evidence>
<evidence type="ECO:0000259" key="7">
    <source>
        <dbReference type="Pfam" id="PF13193"/>
    </source>
</evidence>
<dbReference type="GO" id="GO:0006633">
    <property type="term" value="P:fatty acid biosynthetic process"/>
    <property type="evidence" value="ECO:0007669"/>
    <property type="project" value="TreeGrafter"/>
</dbReference>
<keyword evidence="9" id="KW-1185">Reference proteome</keyword>
<dbReference type="GO" id="GO:0004321">
    <property type="term" value="F:fatty-acyl-CoA synthase activity"/>
    <property type="evidence" value="ECO:0007669"/>
    <property type="project" value="TreeGrafter"/>
</dbReference>
<evidence type="ECO:0000256" key="5">
    <source>
        <dbReference type="SAM" id="MobiDB-lite"/>
    </source>
</evidence>
<evidence type="ECO:0000256" key="4">
    <source>
        <dbReference type="ARBA" id="ARBA00022840"/>
    </source>
</evidence>
<dbReference type="PANTHER" id="PTHR43605">
    <property type="entry name" value="ACYL-COENZYME A SYNTHETASE"/>
    <property type="match status" value="1"/>
</dbReference>
<dbReference type="GO" id="GO:0005524">
    <property type="term" value="F:ATP binding"/>
    <property type="evidence" value="ECO:0007669"/>
    <property type="project" value="UniProtKB-KW"/>
</dbReference>
<organism evidence="8 9">
    <name type="scientific">Streptomonospora nanhaiensis</name>
    <dbReference type="NCBI Taxonomy" id="1323731"/>
    <lineage>
        <taxon>Bacteria</taxon>
        <taxon>Bacillati</taxon>
        <taxon>Actinomycetota</taxon>
        <taxon>Actinomycetes</taxon>
        <taxon>Streptosporangiales</taxon>
        <taxon>Nocardiopsidaceae</taxon>
        <taxon>Streptomonospora</taxon>
    </lineage>
</organism>
<keyword evidence="2 8" id="KW-0436">Ligase</keyword>
<reference evidence="8 9" key="1">
    <citation type="submission" date="2020-07" db="EMBL/GenBank/DDBJ databases">
        <title>Sequencing the genomes of 1000 actinobacteria strains.</title>
        <authorList>
            <person name="Klenk H.-P."/>
        </authorList>
    </citation>
    <scope>NUCLEOTIDE SEQUENCE [LARGE SCALE GENOMIC DNA]</scope>
    <source>
        <strain evidence="8 9">DSM 45927</strain>
    </source>
</reference>
<evidence type="ECO:0000259" key="6">
    <source>
        <dbReference type="Pfam" id="PF00501"/>
    </source>
</evidence>
<dbReference type="SUPFAM" id="SSF56801">
    <property type="entry name" value="Acetyl-CoA synthetase-like"/>
    <property type="match status" value="1"/>
</dbReference>
<dbReference type="EMBL" id="JACCFO010000001">
    <property type="protein sequence ID" value="NYI94424.1"/>
    <property type="molecule type" value="Genomic_DNA"/>
</dbReference>
<evidence type="ECO:0000256" key="3">
    <source>
        <dbReference type="ARBA" id="ARBA00022741"/>
    </source>
</evidence>
<evidence type="ECO:0000313" key="8">
    <source>
        <dbReference type="EMBL" id="NYI94424.1"/>
    </source>
</evidence>
<name>A0A853BI74_9ACTN</name>
<feature type="domain" description="AMP-dependent synthetase/ligase" evidence="6">
    <location>
        <begin position="27"/>
        <end position="388"/>
    </location>
</feature>
<evidence type="ECO:0000256" key="2">
    <source>
        <dbReference type="ARBA" id="ARBA00022598"/>
    </source>
</evidence>
<dbReference type="InterPro" id="IPR025110">
    <property type="entry name" value="AMP-bd_C"/>
</dbReference>
<evidence type="ECO:0000313" key="9">
    <source>
        <dbReference type="Proteomes" id="UP000575985"/>
    </source>
</evidence>
<dbReference type="RefSeq" id="WP_179766071.1">
    <property type="nucleotide sequence ID" value="NZ_JACCFO010000001.1"/>
</dbReference>
<gene>
    <name evidence="8" type="ORF">HNR12_000701</name>
</gene>
<comment type="caution">
    <text evidence="8">The sequence shown here is derived from an EMBL/GenBank/DDBJ whole genome shotgun (WGS) entry which is preliminary data.</text>
</comment>
<dbReference type="GO" id="GO:0006637">
    <property type="term" value="P:acyl-CoA metabolic process"/>
    <property type="evidence" value="ECO:0007669"/>
    <property type="project" value="TreeGrafter"/>
</dbReference>
<dbReference type="InterPro" id="IPR045851">
    <property type="entry name" value="AMP-bd_C_sf"/>
</dbReference>
<dbReference type="Pfam" id="PF13193">
    <property type="entry name" value="AMP-binding_C"/>
    <property type="match status" value="1"/>
</dbReference>